<keyword evidence="2" id="KW-0732">Signal</keyword>
<feature type="chain" id="PRO_5008581946" evidence="2">
    <location>
        <begin position="19"/>
        <end position="104"/>
    </location>
</feature>
<feature type="compositionally biased region" description="Low complexity" evidence="1">
    <location>
        <begin position="36"/>
        <end position="49"/>
    </location>
</feature>
<evidence type="ECO:0000256" key="1">
    <source>
        <dbReference type="SAM" id="MobiDB-lite"/>
    </source>
</evidence>
<protein>
    <submittedName>
        <fullName evidence="3">Uncharacterized protein</fullName>
    </submittedName>
</protein>
<evidence type="ECO:0000256" key="2">
    <source>
        <dbReference type="SAM" id="SignalP"/>
    </source>
</evidence>
<dbReference type="AlphaFoldDB" id="A0A1B6EBV5"/>
<name>A0A1B6EBV5_9HEMI</name>
<proteinExistence type="predicted"/>
<gene>
    <name evidence="3" type="ORF">g.2644</name>
</gene>
<dbReference type="EMBL" id="GEDC01001928">
    <property type="protein sequence ID" value="JAS35370.1"/>
    <property type="molecule type" value="Transcribed_RNA"/>
</dbReference>
<reference evidence="3" key="1">
    <citation type="submission" date="2015-12" db="EMBL/GenBank/DDBJ databases">
        <title>De novo transcriptome assembly of four potential Pierce s Disease insect vectors from Arizona vineyards.</title>
        <authorList>
            <person name="Tassone E.E."/>
        </authorList>
    </citation>
    <scope>NUCLEOTIDE SEQUENCE</scope>
</reference>
<feature type="compositionally biased region" description="Polar residues" evidence="1">
    <location>
        <begin position="50"/>
        <end position="82"/>
    </location>
</feature>
<feature type="compositionally biased region" description="Polar residues" evidence="1">
    <location>
        <begin position="21"/>
        <end position="35"/>
    </location>
</feature>
<feature type="non-terminal residue" evidence="3">
    <location>
        <position position="1"/>
    </location>
</feature>
<feature type="region of interest" description="Disordered" evidence="1">
    <location>
        <begin position="20"/>
        <end position="104"/>
    </location>
</feature>
<accession>A0A1B6EBV5</accession>
<feature type="signal peptide" evidence="2">
    <location>
        <begin position="1"/>
        <end position="18"/>
    </location>
</feature>
<evidence type="ECO:0000313" key="3">
    <source>
        <dbReference type="EMBL" id="JAS35370.1"/>
    </source>
</evidence>
<organism evidence="3">
    <name type="scientific">Clastoptera arizonana</name>
    <name type="common">Arizona spittle bug</name>
    <dbReference type="NCBI Taxonomy" id="38151"/>
    <lineage>
        <taxon>Eukaryota</taxon>
        <taxon>Metazoa</taxon>
        <taxon>Ecdysozoa</taxon>
        <taxon>Arthropoda</taxon>
        <taxon>Hexapoda</taxon>
        <taxon>Insecta</taxon>
        <taxon>Pterygota</taxon>
        <taxon>Neoptera</taxon>
        <taxon>Paraneoptera</taxon>
        <taxon>Hemiptera</taxon>
        <taxon>Auchenorrhyncha</taxon>
        <taxon>Cercopoidea</taxon>
        <taxon>Clastopteridae</taxon>
        <taxon>Clastoptera</taxon>
    </lineage>
</organism>
<sequence>STMIALALAFLIIASSLALPDSQTHPRSPNNHRASQGQQRAAQGQQRAQVFSQQTSRDLTPLGQQNQQSGGFPSGGRQQQPQVFHDAPPPGKRNTPYGLTDFRK</sequence>